<sequence>MDLTTIVGMLCSMSSFSFQLVGINVCHGIVKKGSTGDMSPFTFISYFVACAVWLKYGLMVQNTVVIATNSFGSILNFIYIIVFYRYSSKKPQFNQFLFLGAVMIVSPLVYIKHFQTDGQLALSHLGSYCVCLTIIGYGAPLVSLSDIVHSKSTESLHFVLILANFLLGLLWTLYGLLIADRYVQVPNFLGAMLALIQLSLFAIYPRSSHSRSKVIHS</sequence>
<dbReference type="EMBL" id="JAIWYP010000002">
    <property type="protein sequence ID" value="KAH3873654.1"/>
    <property type="molecule type" value="Genomic_DNA"/>
</dbReference>
<protein>
    <recommendedName>
        <fullName evidence="4">Sugar transporter SWEET1</fullName>
    </recommendedName>
</protein>
<feature type="transmembrane region" description="Helical" evidence="13">
    <location>
        <begin position="6"/>
        <end position="26"/>
    </location>
</feature>
<evidence type="ECO:0000313" key="15">
    <source>
        <dbReference type="Proteomes" id="UP000828390"/>
    </source>
</evidence>
<dbReference type="Proteomes" id="UP000828390">
    <property type="component" value="Unassembled WGS sequence"/>
</dbReference>
<accession>A0A9D4MDE4</accession>
<proteinExistence type="inferred from homology"/>
<dbReference type="OrthoDB" id="409725at2759"/>
<evidence type="ECO:0000313" key="14">
    <source>
        <dbReference type="EMBL" id="KAH3873654.1"/>
    </source>
</evidence>
<evidence type="ECO:0000256" key="3">
    <source>
        <dbReference type="ARBA" id="ARBA00007809"/>
    </source>
</evidence>
<keyword evidence="5" id="KW-0813">Transport</keyword>
<keyword evidence="15" id="KW-1185">Reference proteome</keyword>
<evidence type="ECO:0000256" key="4">
    <source>
        <dbReference type="ARBA" id="ARBA00021741"/>
    </source>
</evidence>
<dbReference type="Gene3D" id="1.20.1280.290">
    <property type="match status" value="2"/>
</dbReference>
<comment type="similarity">
    <text evidence="3">Belongs to the SWEET sugar transporter family.</text>
</comment>
<keyword evidence="9" id="KW-0677">Repeat</keyword>
<comment type="subcellular location">
    <subcellularLocation>
        <location evidence="1">Cell membrane</location>
        <topology evidence="1">Multi-pass membrane protein</topology>
    </subcellularLocation>
    <subcellularLocation>
        <location evidence="2">Golgi apparatus membrane</location>
        <topology evidence="2">Multi-pass membrane protein</topology>
    </subcellularLocation>
</comment>
<evidence type="ECO:0000256" key="6">
    <source>
        <dbReference type="ARBA" id="ARBA00022475"/>
    </source>
</evidence>
<reference evidence="14" key="2">
    <citation type="submission" date="2020-11" db="EMBL/GenBank/DDBJ databases">
        <authorList>
            <person name="McCartney M.A."/>
            <person name="Auch B."/>
            <person name="Kono T."/>
            <person name="Mallez S."/>
            <person name="Becker A."/>
            <person name="Gohl D.M."/>
            <person name="Silverstein K.A.T."/>
            <person name="Koren S."/>
            <person name="Bechman K.B."/>
            <person name="Herman A."/>
            <person name="Abrahante J.E."/>
            <person name="Garbe J."/>
        </authorList>
    </citation>
    <scope>NUCLEOTIDE SEQUENCE</scope>
    <source>
        <strain evidence="14">Duluth1</strain>
        <tissue evidence="14">Whole animal</tissue>
    </source>
</reference>
<evidence type="ECO:0000256" key="1">
    <source>
        <dbReference type="ARBA" id="ARBA00004651"/>
    </source>
</evidence>
<keyword evidence="10 13" id="KW-1133">Transmembrane helix</keyword>
<keyword evidence="7" id="KW-0762">Sugar transport</keyword>
<organism evidence="14 15">
    <name type="scientific">Dreissena polymorpha</name>
    <name type="common">Zebra mussel</name>
    <name type="synonym">Mytilus polymorpha</name>
    <dbReference type="NCBI Taxonomy" id="45954"/>
    <lineage>
        <taxon>Eukaryota</taxon>
        <taxon>Metazoa</taxon>
        <taxon>Spiralia</taxon>
        <taxon>Lophotrochozoa</taxon>
        <taxon>Mollusca</taxon>
        <taxon>Bivalvia</taxon>
        <taxon>Autobranchia</taxon>
        <taxon>Heteroconchia</taxon>
        <taxon>Euheterodonta</taxon>
        <taxon>Imparidentia</taxon>
        <taxon>Neoheterodontei</taxon>
        <taxon>Myida</taxon>
        <taxon>Dreissenoidea</taxon>
        <taxon>Dreissenidae</taxon>
        <taxon>Dreissena</taxon>
    </lineage>
</organism>
<feature type="transmembrane region" description="Helical" evidence="13">
    <location>
        <begin position="156"/>
        <end position="179"/>
    </location>
</feature>
<keyword evidence="12 13" id="KW-0472">Membrane</keyword>
<evidence type="ECO:0000256" key="7">
    <source>
        <dbReference type="ARBA" id="ARBA00022597"/>
    </source>
</evidence>
<keyword evidence="8 13" id="KW-0812">Transmembrane</keyword>
<evidence type="ECO:0000256" key="13">
    <source>
        <dbReference type="SAM" id="Phobius"/>
    </source>
</evidence>
<comment type="caution">
    <text evidence="14">The sequence shown here is derived from an EMBL/GenBank/DDBJ whole genome shotgun (WGS) entry which is preliminary data.</text>
</comment>
<feature type="transmembrane region" description="Helical" evidence="13">
    <location>
        <begin position="185"/>
        <end position="204"/>
    </location>
</feature>
<evidence type="ECO:0000256" key="9">
    <source>
        <dbReference type="ARBA" id="ARBA00022737"/>
    </source>
</evidence>
<reference evidence="14" key="1">
    <citation type="journal article" date="2019" name="bioRxiv">
        <title>The Genome of the Zebra Mussel, Dreissena polymorpha: A Resource for Invasive Species Research.</title>
        <authorList>
            <person name="McCartney M.A."/>
            <person name="Auch B."/>
            <person name="Kono T."/>
            <person name="Mallez S."/>
            <person name="Zhang Y."/>
            <person name="Obille A."/>
            <person name="Becker A."/>
            <person name="Abrahante J.E."/>
            <person name="Garbe J."/>
            <person name="Badalamenti J.P."/>
            <person name="Herman A."/>
            <person name="Mangelson H."/>
            <person name="Liachko I."/>
            <person name="Sullivan S."/>
            <person name="Sone E.D."/>
            <person name="Koren S."/>
            <person name="Silverstein K.A.T."/>
            <person name="Beckman K.B."/>
            <person name="Gohl D.M."/>
        </authorList>
    </citation>
    <scope>NUCLEOTIDE SEQUENCE</scope>
    <source>
        <strain evidence="14">Duluth1</strain>
        <tissue evidence="14">Whole animal</tissue>
    </source>
</reference>
<dbReference type="AlphaFoldDB" id="A0A9D4MDE4"/>
<feature type="transmembrane region" description="Helical" evidence="13">
    <location>
        <begin position="125"/>
        <end position="144"/>
    </location>
</feature>
<evidence type="ECO:0000256" key="10">
    <source>
        <dbReference type="ARBA" id="ARBA00022989"/>
    </source>
</evidence>
<dbReference type="GO" id="GO:0005886">
    <property type="term" value="C:plasma membrane"/>
    <property type="evidence" value="ECO:0007669"/>
    <property type="project" value="UniProtKB-SubCell"/>
</dbReference>
<dbReference type="PANTHER" id="PTHR10791">
    <property type="entry name" value="RAG1-ACTIVATING PROTEIN 1"/>
    <property type="match status" value="1"/>
</dbReference>
<dbReference type="InterPro" id="IPR047664">
    <property type="entry name" value="SWEET"/>
</dbReference>
<dbReference type="GO" id="GO:0000139">
    <property type="term" value="C:Golgi membrane"/>
    <property type="evidence" value="ECO:0007669"/>
    <property type="project" value="UniProtKB-SubCell"/>
</dbReference>
<keyword evidence="11" id="KW-0333">Golgi apparatus</keyword>
<dbReference type="InterPro" id="IPR004316">
    <property type="entry name" value="SWEET_rpt"/>
</dbReference>
<dbReference type="FunFam" id="1.20.1280.290:FF:000004">
    <property type="entry name" value="Sugar transporter SWEET"/>
    <property type="match status" value="1"/>
</dbReference>
<name>A0A9D4MDE4_DREPO</name>
<evidence type="ECO:0000256" key="5">
    <source>
        <dbReference type="ARBA" id="ARBA00022448"/>
    </source>
</evidence>
<evidence type="ECO:0000256" key="2">
    <source>
        <dbReference type="ARBA" id="ARBA00004653"/>
    </source>
</evidence>
<evidence type="ECO:0000256" key="12">
    <source>
        <dbReference type="ARBA" id="ARBA00023136"/>
    </source>
</evidence>
<gene>
    <name evidence="14" type="ORF">DPMN_036891</name>
</gene>
<feature type="transmembrane region" description="Helical" evidence="13">
    <location>
        <begin position="96"/>
        <end position="113"/>
    </location>
</feature>
<dbReference type="PANTHER" id="PTHR10791:SF112">
    <property type="entry name" value="SUGAR TRANSPORTER SWEET1"/>
    <property type="match status" value="1"/>
</dbReference>
<feature type="transmembrane region" description="Helical" evidence="13">
    <location>
        <begin position="38"/>
        <end position="58"/>
    </location>
</feature>
<evidence type="ECO:0000256" key="11">
    <source>
        <dbReference type="ARBA" id="ARBA00023034"/>
    </source>
</evidence>
<keyword evidence="6" id="KW-1003">Cell membrane</keyword>
<feature type="transmembrane region" description="Helical" evidence="13">
    <location>
        <begin position="64"/>
        <end position="84"/>
    </location>
</feature>
<evidence type="ECO:0000256" key="8">
    <source>
        <dbReference type="ARBA" id="ARBA00022692"/>
    </source>
</evidence>
<dbReference type="Pfam" id="PF03083">
    <property type="entry name" value="MtN3_slv"/>
    <property type="match status" value="2"/>
</dbReference>
<dbReference type="GO" id="GO:0051119">
    <property type="term" value="F:sugar transmembrane transporter activity"/>
    <property type="evidence" value="ECO:0007669"/>
    <property type="project" value="InterPro"/>
</dbReference>